<feature type="domain" description="Ketosynthase family 3 (KS3)" evidence="9">
    <location>
        <begin position="17"/>
        <end position="445"/>
    </location>
</feature>
<dbReference type="Pfam" id="PF00668">
    <property type="entry name" value="Condensation"/>
    <property type="match status" value="1"/>
</dbReference>
<dbReference type="PROSITE" id="PS00606">
    <property type="entry name" value="KS3_1"/>
    <property type="match status" value="3"/>
</dbReference>
<dbReference type="Pfam" id="PF00109">
    <property type="entry name" value="ketoacyl-synt"/>
    <property type="match status" value="3"/>
</dbReference>
<dbReference type="Pfam" id="PF08659">
    <property type="entry name" value="KR"/>
    <property type="match status" value="2"/>
</dbReference>
<dbReference type="InterPro" id="IPR014030">
    <property type="entry name" value="Ketoacyl_synth_N"/>
</dbReference>
<dbReference type="InterPro" id="IPR006162">
    <property type="entry name" value="Ppantetheine_attach_site"/>
</dbReference>
<dbReference type="InterPro" id="IPR009081">
    <property type="entry name" value="PP-bd_ACP"/>
</dbReference>
<dbReference type="SMART" id="SM00822">
    <property type="entry name" value="PKS_KR"/>
    <property type="match status" value="2"/>
</dbReference>
<dbReference type="InterPro" id="IPR023213">
    <property type="entry name" value="CAT-like_dom_sf"/>
</dbReference>
<dbReference type="FunFam" id="3.40.47.10:FF:000019">
    <property type="entry name" value="Polyketide synthase type I"/>
    <property type="match status" value="2"/>
</dbReference>
<dbReference type="UniPathway" id="UPA00094"/>
<dbReference type="PROSITE" id="PS00012">
    <property type="entry name" value="PHOSPHOPANTETHEINE"/>
    <property type="match status" value="1"/>
</dbReference>
<comment type="caution">
    <text evidence="10">The sequence shown here is derived from an EMBL/GenBank/DDBJ whole genome shotgun (WGS) entry which is preliminary data.</text>
</comment>
<evidence type="ECO:0000256" key="7">
    <source>
        <dbReference type="ARBA" id="ARBA00054155"/>
    </source>
</evidence>
<feature type="domain" description="Ketosynthase family 3 (KS3)" evidence="9">
    <location>
        <begin position="1856"/>
        <end position="2281"/>
    </location>
</feature>
<sequence length="3523" mass="394726">MVGMKNELKQTSHDSSNEPIAIIGMGCQFPGLDSDIEDVNAFYQMLINKQTPIKDMPKERWNLEEYYDPDRKKNDKFITRKGGFLTAPELFDAPFFKISSAEAKQMDPQQRIFLEVSMHALNHANIPMRSLKDSITGVYCGISTYEYSQLNYKDHIKFTAYTPIGIANSAAAGRLCHFLNLKGPSMAIDTACSSSFSALFLAVSALRTYECNMAIVGGVHLSLCPESFIGLTKASMLSAKGQCSSFDKNADGFVRSEGCAVVIVKRLSDALKDKDTIHAVIKSMVMNQNGDGTGLAAPSIDAQIDMHETALKQANLAPSDIDYIEAHGTGTIVGDPIEFNAIGAVHKGHHKNKPLVVGAVKSNIGHTISSSGLASLIKATCALKQEKIPANLHYSTPNEEIHPEQIPAEIPTETIDFKKSNVKKRIVQVSNFSFTGTNVAAILEEAPRQEISSQKPDEDLPQCFVLSANSEPSLKSMLFQYLEFLKNTKASLKDICTTLMVCKDHMKFRCAFVVQNKTELIRIIESNHFQISKVSIHEEKISISENPHSIQQAYLNGYDVSTVLHNVSFNKVEVPQYSFDRKPHWHEIRSSSDSLQWICSIYPLAKEEQLITIKAKIKSMLSTIINKSELNDDLDLEALGFTTAHLEQMDRDLKELFDAVLEIPSLTSMRYLTIDKLSRYIQQLLIPINVTRQPTITVLNPEPIAIIGMSCRFPKASNIDEFLSLLKNGETGMTDIPLDRWDNEKYYDPDPNALGKLYIKQLGFINDVSRFDAEFFNISPREAKLMSPQLRVFMENSYHALEHANLPLDAVKDTVTGVFVGVGTNEYPRVLAYQGVTLEDLNIFFATGNVLNALAGRVAYSFDFHGPIQAIDTACSSSMTAIHNACLSLQSGDCNMALAGGVNIILTPDSNITLSKARMLSPDSRCKTFSEDADGYGRSEGCGVVVLKRLSTAIKDNDTVLAVIKGTSINSDGKSGGFTVPNGTSQEEVILSALAKAHLAPKDIDFIEAHGTGTPLADPIELNTLVKIFAESHSNQHPLYVSSVKTNIGHSESASGVASVIKTILSIQSNTLFKHLNFKRLNPAIELKNTVIPLESFGWEKKDGLRTAGVSSFGFSGANAHIIIQETPTKRQTERTLPKECILVLSAKSTTALNSLIASYNDYLINTSNHFADICYTAATCRNHFQYRTAIIAASAQEASQKIQDKQYTISSINKEIDQNLDWDSLEALQKAYLNGYKIEWNSYFKSLKTSFNKITLPLYPFDKTEHWYGDGFKIKDTLIPKEWGFKTDWLASAIDKSNTKIQGNRWLYIGPDDLESALRAHGLTMTSENDNHSLSNLSGIIFAPGFQSFPQADIDYNINEQKRILKQFLTLVKQLDDEKIELQLIVITSNAIPELSGDAINIASSPIIGFFKTLILELPQFNSIAIDVDNHEIIDSAQWVIDEIHHNHSHKYEHLVAYRNKKRLVPRLKKQVIADHKRYFHGITGRYLITGGLGGLGLITAQALLSSGARDLVLISRHSNKQSSKEAVKGLQSLYPTAKIQALSVDVADKKQLKEAIKQINSDDLLRGVIHAAGAAIKTSLVEHKTDDVDYLYSAKVQGGWYLHEFTKDCDLDFFVVYSSISSVFGSNKESIYGATNSFLDALIAERIRLGLPGTAIQWGPWGEVGMASKRSRNQDLKKALISNAQGHALIKVLINGEYTHEAVISPDYLKFMLDFVPKPLPAFHEQLLQDLSSTDKIIHHDLSPWLSEYLNLSESKHLDECKQLLTDICKSILDMPDTEEINGDEGFFDLGFDSLMITELASEIKKRVDPILKIQVTIGFNHPTINKLSQFIKEELDQHLIYKQDNNLSNKPVDDSIAIIGMSCSFPNAPDVASFEHLIEKGLSGIKDIPPERWDNSKYYDSNMDAPRKSYVNKLGLVDNIDKFDANFFGISPREAQFIEPQQRLFLECCYKALENANYPIKSMQGSLTGVYAGVGPNEYYAMLEKSGFSDLELSAYSITGNVLNLIPGRVAYVFDLKGPSLSVDTACSSSLVAIHYACQSLRNKEIDYALAGGVNILLLPESNVTLCKARALAPDGLCKTFDERADGYARGEGCGVVFLKRFSDAIKDKDNILGVIKGSAVNNDGRTSGLTVPSGTSQEDVMKRVLALSKLTPGDISYIEAHGTGTPLGDPIEVQAVNQVYGKQRNKNNPLYIGTVKSNIGHLESAAGVAAVIKTVLGLKKHTIFKQINFNKLNPNIHLEETRIATENIEWTSTAKNRTAGINAFGFSGTNAHMIVQEYNQDQQTSPTRHDRNGVLFLSAASEESLQRLIEKYIAFLQTTTDDFADICYTAASCREHYNYRIAVVAKDSSQASQLLSKREFYTPDTVKQGNVLIDDPILQELTIDYLKGKLPDFSIYFQNNGETYLKVQLPNYAFDRKRFWPQPKLSNELQLNELPPLLTQMIVNSGIENPKELSLDIKLYNHTGNLVSQIEGFQLNSLGQNNTRPLENLYFTEWIPYNWNIQPSKKLPKLLVISSEPDKAQTSLKDVSYQLISNVNQIDTFEQRSLIFFFQQDQMDLLLSCFQRCFLQKPEHFILITENAYDVQEEDVVNPYHTMASSFWKSFYNELGLSTNYNIDIGSNNHLKPIFSCIFNVDNKESLLALRDRIYFPRLKKKTLPPRVIESKLSLDNNATYLITGGSGGIAKLLIRYLITRGAQHIVTLSRHECPDSILEEIKEPVQHKHYQVDVSQYQKMNKIIQDIQASPHPLKGVFHLAGIIHDGLIATINNEAMQKVLQSKMESALILHQLTKNLLLDQFVLFSSSASLLGPKGQANYSAANGFLDGLAHLRHHQGLPALSINWGPFDGIGMTRNLSSNLKSYGFIPLNHQDIEILDQLISSNETQLSPLPLNWGLYSKHSKPALALADLFVQEPPATEPLINLLNQLNVEKRIALLSQTLRNIVAQVLGMSSANDLHFEDDLYSKGLDSLMAMDIRARLQDIMQCPTLSLPIEYFINTPTLVKIAQQIAKDIDLIFLSQVNIPATLSDNEAIALTDSQFGFWGLSKVRYAYNLGTQVQLVGKLNKDFVHLAFDHVVKQNPAFWIHFDPEIPIQTIKKDGKFNIYFEDLSLVGDATALNGVFSSNIHKFIPLQESPLIKVFLYRINNDLHELHIVIPHIIVDGHSVDMVFEQFKRAYETLCQNQKLISDSIPNYFFDYVRLRNARYEKRLKDKEVFWKRYNKDFSLLRFARKYHLPDPSGESQHQFHYALDQEIIDSVIHWHSAQNLNISSGLTAASLMALSAVSNKSNIAFNLIHNGREYSKYQTVVGLFAEYKRLNIRINKNQSLRECINEFEKQLNETAPYQSCLHSIKDKGLKSDKSSYSMLLLETMNRLRLYNRFKKSKLSKKVINEYIHTYNAMLANTKSIHFKQTLNKWLNWKLPLINVEGLKVVITMTTSFFNKEIPSNTIANLKYNYPSHFGCLERPIGIHTLWIYFSRNQFGEPTFSINGAVTTECKDKIAESLKHILKKFTENNEITMEELI</sequence>
<evidence type="ECO:0000313" key="10">
    <source>
        <dbReference type="EMBL" id="KTD78434.1"/>
    </source>
</evidence>
<evidence type="ECO:0000256" key="5">
    <source>
        <dbReference type="ARBA" id="ARBA00022553"/>
    </source>
</evidence>
<keyword evidence="4" id="KW-0596">Phosphopantetheine</keyword>
<dbReference type="Pfam" id="PF22621">
    <property type="entry name" value="CurL-like_PKS_C"/>
    <property type="match status" value="3"/>
</dbReference>
<comment type="similarity">
    <text evidence="3">Belongs to the short-chain dehydrogenases/reductases (SDR) family.</text>
</comment>
<proteinExistence type="inferred from homology"/>
<evidence type="ECO:0000313" key="11">
    <source>
        <dbReference type="Proteomes" id="UP000054729"/>
    </source>
</evidence>
<evidence type="ECO:0000256" key="2">
    <source>
        <dbReference type="ARBA" id="ARBA00005194"/>
    </source>
</evidence>
<dbReference type="SUPFAM" id="SSF52777">
    <property type="entry name" value="CoA-dependent acyltransferases"/>
    <property type="match status" value="2"/>
</dbReference>
<feature type="domain" description="Carrier" evidence="8">
    <location>
        <begin position="1761"/>
        <end position="1838"/>
    </location>
</feature>
<evidence type="ECO:0000256" key="3">
    <source>
        <dbReference type="ARBA" id="ARBA00006484"/>
    </source>
</evidence>
<keyword evidence="5" id="KW-0597">Phosphoprotein</keyword>
<dbReference type="OrthoDB" id="9778690at2"/>
<dbReference type="InterPro" id="IPR014031">
    <property type="entry name" value="Ketoacyl_synth_C"/>
</dbReference>
<dbReference type="EMBL" id="LNZB01000041">
    <property type="protein sequence ID" value="KTD78434.1"/>
    <property type="molecule type" value="Genomic_DNA"/>
</dbReference>
<dbReference type="InterPro" id="IPR020806">
    <property type="entry name" value="PKS_PP-bd"/>
</dbReference>
<evidence type="ECO:0000259" key="9">
    <source>
        <dbReference type="PROSITE" id="PS52004"/>
    </source>
</evidence>
<dbReference type="Gene3D" id="3.40.50.720">
    <property type="entry name" value="NAD(P)-binding Rossmann-like Domain"/>
    <property type="match status" value="2"/>
</dbReference>
<dbReference type="SMART" id="SM00823">
    <property type="entry name" value="PKS_PP"/>
    <property type="match status" value="2"/>
</dbReference>
<dbReference type="InterPro" id="IPR001242">
    <property type="entry name" value="Condensation_dom"/>
</dbReference>
<dbReference type="Gene3D" id="3.30.559.10">
    <property type="entry name" value="Chloramphenicol acetyltransferase-like domain"/>
    <property type="match status" value="1"/>
</dbReference>
<keyword evidence="11" id="KW-1185">Reference proteome</keyword>
<feature type="domain" description="Ketosynthase family 3 (KS3)" evidence="9">
    <location>
        <begin position="701"/>
        <end position="1126"/>
    </location>
</feature>
<dbReference type="GO" id="GO:0031177">
    <property type="term" value="F:phosphopantetheine binding"/>
    <property type="evidence" value="ECO:0007669"/>
    <property type="project" value="InterPro"/>
</dbReference>
<dbReference type="SUPFAM" id="SSF53901">
    <property type="entry name" value="Thiolase-like"/>
    <property type="match status" value="3"/>
</dbReference>
<dbReference type="Pfam" id="PF02801">
    <property type="entry name" value="Ketoacyl-synt_C"/>
    <property type="match status" value="3"/>
</dbReference>
<dbReference type="InterPro" id="IPR018201">
    <property type="entry name" value="Ketoacyl_synth_AS"/>
</dbReference>
<dbReference type="InterPro" id="IPR050091">
    <property type="entry name" value="PKS_NRPS_Biosynth_Enz"/>
</dbReference>
<dbReference type="GO" id="GO:0004315">
    <property type="term" value="F:3-oxoacyl-[acyl-carrier-protein] synthase activity"/>
    <property type="evidence" value="ECO:0007669"/>
    <property type="project" value="InterPro"/>
</dbReference>
<accession>A0A0W1AAR2</accession>
<dbReference type="STRING" id="66969.Lwal_1869"/>
<dbReference type="SUPFAM" id="SSF47336">
    <property type="entry name" value="ACP-like"/>
    <property type="match status" value="3"/>
</dbReference>
<dbReference type="InterPro" id="IPR036291">
    <property type="entry name" value="NAD(P)-bd_dom_sf"/>
</dbReference>
<dbReference type="InterPro" id="IPR020841">
    <property type="entry name" value="PKS_Beta-ketoAc_synthase_dom"/>
</dbReference>
<comment type="function">
    <text evidence="7">Involved in production of the polyketide antibiotic thailandamide.</text>
</comment>
<dbReference type="Gene3D" id="3.30.70.3290">
    <property type="match status" value="1"/>
</dbReference>
<dbReference type="PANTHER" id="PTHR43775">
    <property type="entry name" value="FATTY ACID SYNTHASE"/>
    <property type="match status" value="1"/>
</dbReference>
<dbReference type="GO" id="GO:0004312">
    <property type="term" value="F:fatty acid synthase activity"/>
    <property type="evidence" value="ECO:0007669"/>
    <property type="project" value="TreeGrafter"/>
</dbReference>
<dbReference type="PROSITE" id="PS50075">
    <property type="entry name" value="CARRIER"/>
    <property type="match status" value="2"/>
</dbReference>
<dbReference type="Gene3D" id="1.10.1240.100">
    <property type="match status" value="2"/>
</dbReference>
<evidence type="ECO:0000256" key="4">
    <source>
        <dbReference type="ARBA" id="ARBA00022450"/>
    </source>
</evidence>
<dbReference type="Proteomes" id="UP000054729">
    <property type="component" value="Unassembled WGS sequence"/>
</dbReference>
<organism evidence="10 11">
    <name type="scientific">Legionella waltersii</name>
    <dbReference type="NCBI Taxonomy" id="66969"/>
    <lineage>
        <taxon>Bacteria</taxon>
        <taxon>Pseudomonadati</taxon>
        <taxon>Pseudomonadota</taxon>
        <taxon>Gammaproteobacteria</taxon>
        <taxon>Legionellales</taxon>
        <taxon>Legionellaceae</taxon>
        <taxon>Legionella</taxon>
    </lineage>
</organism>
<dbReference type="PATRIC" id="fig|66969.6.peg.2032"/>
<dbReference type="Gene3D" id="3.40.47.10">
    <property type="match status" value="3"/>
</dbReference>
<keyword evidence="6" id="KW-0808">Transferase</keyword>
<dbReference type="PANTHER" id="PTHR43775:SF37">
    <property type="entry name" value="SI:DKEY-61P9.11"/>
    <property type="match status" value="1"/>
</dbReference>
<comment type="pathway">
    <text evidence="2">Lipid metabolism; fatty acid biosynthesis.</text>
</comment>
<gene>
    <name evidence="10" type="primary">pksJ</name>
    <name evidence="10" type="ORF">Lwal_1869</name>
</gene>
<dbReference type="Gene3D" id="1.10.1200.10">
    <property type="entry name" value="ACP-like"/>
    <property type="match status" value="2"/>
</dbReference>
<name>A0A0W1AAR2_9GAMM</name>
<reference evidence="10 11" key="1">
    <citation type="submission" date="2015-11" db="EMBL/GenBank/DDBJ databases">
        <title>Genomic analysis of 38 Legionella species identifies large and diverse effector repertoires.</title>
        <authorList>
            <person name="Burstein D."/>
            <person name="Amaro F."/>
            <person name="Zusman T."/>
            <person name="Lifshitz Z."/>
            <person name="Cohen O."/>
            <person name="Gilbert J.A."/>
            <person name="Pupko T."/>
            <person name="Shuman H.A."/>
            <person name="Segal G."/>
        </authorList>
    </citation>
    <scope>NUCLEOTIDE SEQUENCE [LARGE SCALE GENOMIC DNA]</scope>
    <source>
        <strain evidence="10 11">ATCC 51914</strain>
    </source>
</reference>
<dbReference type="InterPro" id="IPR013968">
    <property type="entry name" value="PKS_KR"/>
</dbReference>
<dbReference type="InterPro" id="IPR016039">
    <property type="entry name" value="Thiolase-like"/>
</dbReference>
<evidence type="ECO:0000256" key="1">
    <source>
        <dbReference type="ARBA" id="ARBA00001957"/>
    </source>
</evidence>
<dbReference type="GO" id="GO:0006633">
    <property type="term" value="P:fatty acid biosynthetic process"/>
    <property type="evidence" value="ECO:0007669"/>
    <property type="project" value="UniProtKB-UniPathway"/>
</dbReference>
<evidence type="ECO:0000256" key="6">
    <source>
        <dbReference type="ARBA" id="ARBA00022679"/>
    </source>
</evidence>
<dbReference type="InterPro" id="IPR057326">
    <property type="entry name" value="KR_dom"/>
</dbReference>
<comment type="cofactor">
    <cofactor evidence="1">
        <name>pantetheine 4'-phosphate</name>
        <dbReference type="ChEBI" id="CHEBI:47942"/>
    </cofactor>
</comment>
<dbReference type="CDD" id="cd00833">
    <property type="entry name" value="PKS"/>
    <property type="match status" value="3"/>
</dbReference>
<evidence type="ECO:0000259" key="8">
    <source>
        <dbReference type="PROSITE" id="PS50075"/>
    </source>
</evidence>
<dbReference type="SMART" id="SM00825">
    <property type="entry name" value="PKS_KS"/>
    <property type="match status" value="3"/>
</dbReference>
<feature type="domain" description="Carrier" evidence="8">
    <location>
        <begin position="2935"/>
        <end position="3013"/>
    </location>
</feature>
<dbReference type="Pfam" id="PF00550">
    <property type="entry name" value="PP-binding"/>
    <property type="match status" value="2"/>
</dbReference>
<dbReference type="PROSITE" id="PS52004">
    <property type="entry name" value="KS3_2"/>
    <property type="match status" value="3"/>
</dbReference>
<dbReference type="Gene3D" id="3.30.559.30">
    <property type="entry name" value="Nonribosomal peptide synthetase, condensation domain"/>
    <property type="match status" value="1"/>
</dbReference>
<dbReference type="SUPFAM" id="SSF51735">
    <property type="entry name" value="NAD(P)-binding Rossmann-fold domains"/>
    <property type="match status" value="3"/>
</dbReference>
<dbReference type="InterPro" id="IPR036736">
    <property type="entry name" value="ACP-like_sf"/>
</dbReference>
<protein>
    <submittedName>
        <fullName evidence="10">Polyketide synthase, type I</fullName>
    </submittedName>
</protein>